<sequence length="83" mass="9071">MTELTEGEKVKLTAAQKRYGERLVEHGFVEHQTGFGTSQSNRCGWALVNLGLAEFDWGPKGSFLQTQGFVPTEAGRRALSGEA</sequence>
<dbReference type="Proteomes" id="UP000602745">
    <property type="component" value="Unassembled WGS sequence"/>
</dbReference>
<reference evidence="1" key="1">
    <citation type="journal article" date="2014" name="Int. J. Syst. Evol. Microbiol.">
        <title>Complete genome sequence of Corynebacterium casei LMG S-19264T (=DSM 44701T), isolated from a smear-ripened cheese.</title>
        <authorList>
            <consortium name="US DOE Joint Genome Institute (JGI-PGF)"/>
            <person name="Walter F."/>
            <person name="Albersmeier A."/>
            <person name="Kalinowski J."/>
            <person name="Ruckert C."/>
        </authorList>
    </citation>
    <scope>NUCLEOTIDE SEQUENCE</scope>
    <source>
        <strain evidence="1">CCM 7684</strain>
    </source>
</reference>
<dbReference type="AlphaFoldDB" id="A0A8J2YEE6"/>
<gene>
    <name evidence="1" type="ORF">GCM10007276_12530</name>
</gene>
<accession>A0A8J2YEE6</accession>
<comment type="caution">
    <text evidence="1">The sequence shown here is derived from an EMBL/GenBank/DDBJ whole genome shotgun (WGS) entry which is preliminary data.</text>
</comment>
<dbReference type="EMBL" id="BMCP01000001">
    <property type="protein sequence ID" value="GGE36530.1"/>
    <property type="molecule type" value="Genomic_DNA"/>
</dbReference>
<name>A0A8J2YEE6_9RHOB</name>
<evidence type="ECO:0000313" key="1">
    <source>
        <dbReference type="EMBL" id="GGE36530.1"/>
    </source>
</evidence>
<organism evidence="1 2">
    <name type="scientific">Agaricicola taiwanensis</name>
    <dbReference type="NCBI Taxonomy" id="591372"/>
    <lineage>
        <taxon>Bacteria</taxon>
        <taxon>Pseudomonadati</taxon>
        <taxon>Pseudomonadota</taxon>
        <taxon>Alphaproteobacteria</taxon>
        <taxon>Rhodobacterales</taxon>
        <taxon>Paracoccaceae</taxon>
        <taxon>Agaricicola</taxon>
    </lineage>
</organism>
<proteinExistence type="predicted"/>
<dbReference type="RefSeq" id="WP_188408800.1">
    <property type="nucleotide sequence ID" value="NZ_BMCP01000001.1"/>
</dbReference>
<reference evidence="1" key="2">
    <citation type="submission" date="2020-09" db="EMBL/GenBank/DDBJ databases">
        <authorList>
            <person name="Sun Q."/>
            <person name="Sedlacek I."/>
        </authorList>
    </citation>
    <scope>NUCLEOTIDE SEQUENCE</scope>
    <source>
        <strain evidence="1">CCM 7684</strain>
    </source>
</reference>
<evidence type="ECO:0000313" key="2">
    <source>
        <dbReference type="Proteomes" id="UP000602745"/>
    </source>
</evidence>
<keyword evidence="2" id="KW-1185">Reference proteome</keyword>
<protein>
    <submittedName>
        <fullName evidence="1">Uncharacterized protein</fullName>
    </submittedName>
</protein>